<dbReference type="InterPro" id="IPR011004">
    <property type="entry name" value="Trimer_LpxA-like_sf"/>
</dbReference>
<evidence type="ECO:0000256" key="4">
    <source>
        <dbReference type="ARBA" id="ARBA00022679"/>
    </source>
</evidence>
<dbReference type="Gene3D" id="1.20.1180.10">
    <property type="entry name" value="Udp N-acetylglucosamine O-acyltransferase, C-terminal domain"/>
    <property type="match status" value="1"/>
</dbReference>
<dbReference type="SUPFAM" id="SSF51161">
    <property type="entry name" value="Trimeric LpxA-like enzymes"/>
    <property type="match status" value="1"/>
</dbReference>
<keyword evidence="4 8" id="KW-0808">Transferase</keyword>
<keyword evidence="6 8" id="KW-0443">Lipid metabolism</keyword>
<comment type="similarity">
    <text evidence="8">Belongs to the transferase hexapeptide repeat family. LpxA subfamily.</text>
</comment>
<protein>
    <recommendedName>
        <fullName evidence="8">Acyl-[acyl-carrier-protein]--UDP-N-acetylglucosamine O-acyltransferase</fullName>
        <shortName evidence="8">UDP-N-acetylglucosamine acyltransferase</shortName>
        <ecNumber evidence="8">2.3.1.129</ecNumber>
    </recommendedName>
</protein>
<dbReference type="PANTHER" id="PTHR43480:SF1">
    <property type="entry name" value="ACYL-[ACYL-CARRIER-PROTEIN]--UDP-N-ACETYLGLUCOSAMINE O-ACYLTRANSFERASE, MITOCHONDRIAL-RELATED"/>
    <property type="match status" value="1"/>
</dbReference>
<dbReference type="InterPro" id="IPR010137">
    <property type="entry name" value="Lipid_A_LpxA"/>
</dbReference>
<dbReference type="PROSITE" id="PS00101">
    <property type="entry name" value="HEXAPEP_TRANSFERASES"/>
    <property type="match status" value="1"/>
</dbReference>
<dbReference type="InterPro" id="IPR001451">
    <property type="entry name" value="Hexapep"/>
</dbReference>
<sequence length="258" mass="28329">MSLIDPRAIIDPSASLAAGVRVGPWSIIGPDVHIGEGTEIGPHVIVKGPTWIGRHNRVFQFSSIGEDTPDLKFKGEPTRLVIGDHNVIREGVTIHRGTVQDREETTIGDYNLIMAYAHIGHDSVIGNHCILVNNTALAGHVHLGDWVILSGYTLVHQYCRLGAHSFSGMGTAIGKDVPAYVTVFGNPAEARSMNFEGMRRRGFTTEAIHALRRAYKMVYRQGLTVEQALVELEELAAQFPEVAVFRDSIRNSTRGITR</sequence>
<keyword evidence="11" id="KW-1185">Reference proteome</keyword>
<dbReference type="GO" id="GO:0008780">
    <property type="term" value="F:acyl-[acyl-carrier-protein]-UDP-N-acetylglucosamine O-acyltransferase activity"/>
    <property type="evidence" value="ECO:0007669"/>
    <property type="project" value="UniProtKB-EC"/>
</dbReference>
<keyword evidence="7 8" id="KW-0012">Acyltransferase</keyword>
<dbReference type="NCBIfam" id="NF003657">
    <property type="entry name" value="PRK05289.1"/>
    <property type="match status" value="1"/>
</dbReference>
<evidence type="ECO:0000313" key="11">
    <source>
        <dbReference type="Proteomes" id="UP001595457"/>
    </source>
</evidence>
<keyword evidence="5 8" id="KW-0677">Repeat</keyword>
<dbReference type="PANTHER" id="PTHR43480">
    <property type="entry name" value="ACYL-[ACYL-CARRIER-PROTEIN]--UDP-N-ACETYLGLUCOSAMINE O-ACYLTRANSFERASE"/>
    <property type="match status" value="1"/>
</dbReference>
<evidence type="ECO:0000256" key="3">
    <source>
        <dbReference type="ARBA" id="ARBA00022556"/>
    </source>
</evidence>
<comment type="subcellular location">
    <subcellularLocation>
        <location evidence="8">Cytoplasm</location>
    </subcellularLocation>
</comment>
<dbReference type="RefSeq" id="WP_377812437.1">
    <property type="nucleotide sequence ID" value="NZ_JBHRSJ010000001.1"/>
</dbReference>
<dbReference type="EC" id="2.3.1.129" evidence="8"/>
<comment type="subunit">
    <text evidence="8">Homotrimer.</text>
</comment>
<evidence type="ECO:0000256" key="6">
    <source>
        <dbReference type="ARBA" id="ARBA00023098"/>
    </source>
</evidence>
<dbReference type="Proteomes" id="UP001595457">
    <property type="component" value="Unassembled WGS sequence"/>
</dbReference>
<evidence type="ECO:0000256" key="2">
    <source>
        <dbReference type="ARBA" id="ARBA00022516"/>
    </source>
</evidence>
<proteinExistence type="inferred from homology"/>
<name>A0ABV7AQ64_9GAMM</name>
<dbReference type="InterPro" id="IPR037157">
    <property type="entry name" value="Acetyltransf_C_sf"/>
</dbReference>
<organism evidence="10 11">
    <name type="scientific">Azotobacter bryophylli</name>
    <dbReference type="NCBI Taxonomy" id="1986537"/>
    <lineage>
        <taxon>Bacteria</taxon>
        <taxon>Pseudomonadati</taxon>
        <taxon>Pseudomonadota</taxon>
        <taxon>Gammaproteobacteria</taxon>
        <taxon>Pseudomonadales</taxon>
        <taxon>Pseudomonadaceae</taxon>
        <taxon>Azotobacter</taxon>
    </lineage>
</organism>
<keyword evidence="1 8" id="KW-0963">Cytoplasm</keyword>
<dbReference type="HAMAP" id="MF_00387">
    <property type="entry name" value="LpxA"/>
    <property type="match status" value="1"/>
</dbReference>
<dbReference type="InterPro" id="IPR018357">
    <property type="entry name" value="Hexapep_transf_CS"/>
</dbReference>
<dbReference type="CDD" id="cd03351">
    <property type="entry name" value="LbH_UDP-GlcNAc_AT"/>
    <property type="match status" value="1"/>
</dbReference>
<feature type="domain" description="UDP N-acetylglucosamine O-acyltransferase C-terminal" evidence="9">
    <location>
        <begin position="176"/>
        <end position="256"/>
    </location>
</feature>
<comment type="pathway">
    <text evidence="8">Glycolipid biosynthesis; lipid IV(A) biosynthesis; lipid IV(A) from (3R)-3-hydroxytetradecanoyl-[acyl-carrier-protein] and UDP-N-acetyl-alpha-D-glucosamine: step 1/6.</text>
</comment>
<gene>
    <name evidence="8 10" type="primary">lpxA</name>
    <name evidence="10" type="ORF">ACFOJE_01405</name>
</gene>
<dbReference type="Pfam" id="PF00132">
    <property type="entry name" value="Hexapep"/>
    <property type="match status" value="1"/>
</dbReference>
<evidence type="ECO:0000256" key="5">
    <source>
        <dbReference type="ARBA" id="ARBA00022737"/>
    </source>
</evidence>
<keyword evidence="2 8" id="KW-0444">Lipid biosynthesis</keyword>
<comment type="catalytic activity">
    <reaction evidence="8">
        <text>a (3R)-hydroxyacyl-[ACP] + UDP-N-acetyl-alpha-D-glucosamine = a UDP-3-O-[(3R)-3-hydroxyacyl]-N-acetyl-alpha-D-glucosamine + holo-[ACP]</text>
        <dbReference type="Rhea" id="RHEA:67812"/>
        <dbReference type="Rhea" id="RHEA-COMP:9685"/>
        <dbReference type="Rhea" id="RHEA-COMP:9945"/>
        <dbReference type="ChEBI" id="CHEBI:57705"/>
        <dbReference type="ChEBI" id="CHEBI:64479"/>
        <dbReference type="ChEBI" id="CHEBI:78827"/>
        <dbReference type="ChEBI" id="CHEBI:173225"/>
        <dbReference type="EC" id="2.3.1.129"/>
    </reaction>
</comment>
<comment type="caution">
    <text evidence="10">The sequence shown here is derived from an EMBL/GenBank/DDBJ whole genome shotgun (WGS) entry which is preliminary data.</text>
</comment>
<dbReference type="PIRSF" id="PIRSF000456">
    <property type="entry name" value="UDP-GlcNAc_acltr"/>
    <property type="match status" value="1"/>
</dbReference>
<reference evidence="11" key="1">
    <citation type="journal article" date="2019" name="Int. J. Syst. Evol. Microbiol.">
        <title>The Global Catalogue of Microorganisms (GCM) 10K type strain sequencing project: providing services to taxonomists for standard genome sequencing and annotation.</title>
        <authorList>
            <consortium name="The Broad Institute Genomics Platform"/>
            <consortium name="The Broad Institute Genome Sequencing Center for Infectious Disease"/>
            <person name="Wu L."/>
            <person name="Ma J."/>
        </authorList>
    </citation>
    <scope>NUCLEOTIDE SEQUENCE [LARGE SCALE GENOMIC DNA]</scope>
    <source>
        <strain evidence="11">KCTC 62195</strain>
    </source>
</reference>
<evidence type="ECO:0000313" key="10">
    <source>
        <dbReference type="EMBL" id="MFC2970872.1"/>
    </source>
</evidence>
<dbReference type="Pfam" id="PF13720">
    <property type="entry name" value="Acetyltransf_11"/>
    <property type="match status" value="1"/>
</dbReference>
<dbReference type="Gene3D" id="2.160.10.10">
    <property type="entry name" value="Hexapeptide repeat proteins"/>
    <property type="match status" value="1"/>
</dbReference>
<dbReference type="InterPro" id="IPR029098">
    <property type="entry name" value="Acetyltransf_C"/>
</dbReference>
<evidence type="ECO:0000256" key="8">
    <source>
        <dbReference type="HAMAP-Rule" id="MF_00387"/>
    </source>
</evidence>
<evidence type="ECO:0000259" key="9">
    <source>
        <dbReference type="Pfam" id="PF13720"/>
    </source>
</evidence>
<dbReference type="NCBIfam" id="TIGR01852">
    <property type="entry name" value="lipid_A_lpxA"/>
    <property type="match status" value="1"/>
</dbReference>
<keyword evidence="3 8" id="KW-0441">Lipid A biosynthesis</keyword>
<dbReference type="EMBL" id="JBHRSJ010000001">
    <property type="protein sequence ID" value="MFC2970872.1"/>
    <property type="molecule type" value="Genomic_DNA"/>
</dbReference>
<evidence type="ECO:0000256" key="1">
    <source>
        <dbReference type="ARBA" id="ARBA00022490"/>
    </source>
</evidence>
<evidence type="ECO:0000256" key="7">
    <source>
        <dbReference type="ARBA" id="ARBA00023315"/>
    </source>
</evidence>
<accession>A0ABV7AQ64</accession>
<comment type="function">
    <text evidence="8">Involved in the biosynthesis of lipid A, a phosphorylated glycolipid that anchors the lipopolysaccharide to the outer membrane of the cell.</text>
</comment>